<dbReference type="GO" id="GO:0004165">
    <property type="term" value="F:delta(3)-delta(2)-enoyl-CoA isomerase activity"/>
    <property type="evidence" value="ECO:0007669"/>
    <property type="project" value="UniProtKB-ARBA"/>
</dbReference>
<dbReference type="Pfam" id="PF00378">
    <property type="entry name" value="ECH_1"/>
    <property type="match status" value="1"/>
</dbReference>
<comment type="subcellular location">
    <subcellularLocation>
        <location evidence="1">Peroxisome</location>
    </subcellularLocation>
</comment>
<dbReference type="EMBL" id="MLQM01000001">
    <property type="protein sequence ID" value="OHV06940.1"/>
    <property type="molecule type" value="Genomic_DNA"/>
</dbReference>
<keyword evidence="5" id="KW-1185">Reference proteome</keyword>
<dbReference type="Gene3D" id="3.90.226.10">
    <property type="entry name" value="2-enoyl-CoA Hydratase, Chain A, domain 1"/>
    <property type="match status" value="1"/>
</dbReference>
<evidence type="ECO:0000256" key="2">
    <source>
        <dbReference type="ARBA" id="ARBA00023140"/>
    </source>
</evidence>
<dbReference type="InterPro" id="IPR001753">
    <property type="entry name" value="Enoyl-CoA_hydra/iso"/>
</dbReference>
<comment type="caution">
    <text evidence="4">The sequence shown here is derived from an EMBL/GenBank/DDBJ whole genome shotgun (WGS) entry which is preliminary data.</text>
</comment>
<dbReference type="CDD" id="cd06558">
    <property type="entry name" value="crotonase-like"/>
    <property type="match status" value="1"/>
</dbReference>
<dbReference type="AlphaFoldDB" id="A0A1S1NPL3"/>
<reference evidence="4 5" key="1">
    <citation type="submission" date="2016-10" db="EMBL/GenBank/DDBJ databases">
        <title>Genome sequence of Mycobacterium talmonii.</title>
        <authorList>
            <person name="Greninger A.L."/>
            <person name="Elliott B."/>
            <person name="Vasireddy S."/>
            <person name="Vasireddy R."/>
        </authorList>
    </citation>
    <scope>NUCLEOTIDE SEQUENCE [LARGE SCALE GENOMIC DNA]</scope>
    <source>
        <strain evidence="5">NE-TNMC-100812</strain>
    </source>
</reference>
<dbReference type="InterPro" id="IPR051053">
    <property type="entry name" value="ECH/Chromodomain_protein"/>
</dbReference>
<dbReference type="SUPFAM" id="SSF52096">
    <property type="entry name" value="ClpP/crotonase"/>
    <property type="match status" value="1"/>
</dbReference>
<gene>
    <name evidence="4" type="ORF">BKN37_00435</name>
</gene>
<sequence length="242" mass="25114">MAEVEVSTSSDVVTIRLNRPDKRNAITAAMYTALADALIAAEASAAAVVVLTGAGGAFTAGNDLQDMRDNPPVGDNPPPVRFLAALTGLRAVLVAAVDGPAIGVGTTVLLHCDFVYATARSTFRLPFVDLGLVPEAASTLLLPRLVGHQRAAELMLFGERFDAATAANVGIVTAVVADGTALDQLLAERTAALVAKPRAALRATKALLVDSTARTVPARLVLDRRVLQSLLPPAPDRAHEAQ</sequence>
<dbReference type="PANTHER" id="PTHR43684">
    <property type="match status" value="1"/>
</dbReference>
<evidence type="ECO:0000256" key="3">
    <source>
        <dbReference type="ARBA" id="ARBA00023235"/>
    </source>
</evidence>
<dbReference type="RefSeq" id="WP_071019429.1">
    <property type="nucleotide sequence ID" value="NZ_MLQM01000001.1"/>
</dbReference>
<evidence type="ECO:0000313" key="5">
    <source>
        <dbReference type="Proteomes" id="UP000179734"/>
    </source>
</evidence>
<dbReference type="PANTHER" id="PTHR43684:SF1">
    <property type="entry name" value="ENOYL-COA DELTA ISOMERASE 2"/>
    <property type="match status" value="1"/>
</dbReference>
<proteinExistence type="predicted"/>
<protein>
    <recommendedName>
        <fullName evidence="6">Enoyl-CoA hydratase</fullName>
    </recommendedName>
</protein>
<evidence type="ECO:0008006" key="6">
    <source>
        <dbReference type="Google" id="ProtNLM"/>
    </source>
</evidence>
<keyword evidence="3" id="KW-0413">Isomerase</keyword>
<accession>A0A1S1NPL3</accession>
<evidence type="ECO:0000313" key="4">
    <source>
        <dbReference type="EMBL" id="OHV06940.1"/>
    </source>
</evidence>
<keyword evidence="2" id="KW-0576">Peroxisome</keyword>
<dbReference type="Proteomes" id="UP000179734">
    <property type="component" value="Unassembled WGS sequence"/>
</dbReference>
<organism evidence="4 5">
    <name type="scientific">Mycobacterium talmoniae</name>
    <dbReference type="NCBI Taxonomy" id="1858794"/>
    <lineage>
        <taxon>Bacteria</taxon>
        <taxon>Bacillati</taxon>
        <taxon>Actinomycetota</taxon>
        <taxon>Actinomycetes</taxon>
        <taxon>Mycobacteriales</taxon>
        <taxon>Mycobacteriaceae</taxon>
        <taxon>Mycobacterium</taxon>
    </lineage>
</organism>
<dbReference type="InterPro" id="IPR029045">
    <property type="entry name" value="ClpP/crotonase-like_dom_sf"/>
</dbReference>
<name>A0A1S1NPL3_9MYCO</name>
<evidence type="ECO:0000256" key="1">
    <source>
        <dbReference type="ARBA" id="ARBA00004275"/>
    </source>
</evidence>